<dbReference type="OrthoDB" id="6198075at2"/>
<dbReference type="STRING" id="284577.SAMN05216571_102232"/>
<evidence type="ECO:0000259" key="3">
    <source>
        <dbReference type="PROSITE" id="PS51186"/>
    </source>
</evidence>
<dbReference type="RefSeq" id="WP_092523239.1">
    <property type="nucleotide sequence ID" value="NZ_FNCI01000002.1"/>
</dbReference>
<feature type="domain" description="N-acetyltransferase" evidence="3">
    <location>
        <begin position="15"/>
        <end position="173"/>
    </location>
</feature>
<dbReference type="EMBL" id="FNCI01000002">
    <property type="protein sequence ID" value="SDF83698.1"/>
    <property type="molecule type" value="Genomic_DNA"/>
</dbReference>
<sequence length="177" mass="19629">MTAADSSPRAGKARIVYRDALPDDGADQAEVFHHAVMQGAAQHYSVEQRRAWAAVLPREGSAWVARQLLHPTLVAACDGRCVGFLEIGQGGDGEGRIETLYVWPSLARRGIGSTLLVHAERMFLEQGLARVRIEASLMLAPHLIQRGWCQEGEEWVERGGERLPRVRLVKRLDLVET</sequence>
<dbReference type="Pfam" id="PF00583">
    <property type="entry name" value="Acetyltransf_1"/>
    <property type="match status" value="1"/>
</dbReference>
<keyword evidence="1 4" id="KW-0808">Transferase</keyword>
<reference evidence="4 5" key="1">
    <citation type="submission" date="2016-10" db="EMBL/GenBank/DDBJ databases">
        <authorList>
            <person name="de Groot N.N."/>
        </authorList>
    </citation>
    <scope>NUCLEOTIDE SEQUENCE [LARGE SCALE GENOMIC DNA]</scope>
    <source>
        <strain evidence="4 5">BH539</strain>
    </source>
</reference>
<accession>A0A1G7PBP8</accession>
<organism evidence="4 5">
    <name type="scientific">Onishia taeanensis</name>
    <dbReference type="NCBI Taxonomy" id="284577"/>
    <lineage>
        <taxon>Bacteria</taxon>
        <taxon>Pseudomonadati</taxon>
        <taxon>Pseudomonadota</taxon>
        <taxon>Gammaproteobacteria</taxon>
        <taxon>Oceanospirillales</taxon>
        <taxon>Halomonadaceae</taxon>
        <taxon>Onishia</taxon>
    </lineage>
</organism>
<dbReference type="CDD" id="cd04301">
    <property type="entry name" value="NAT_SF"/>
    <property type="match status" value="1"/>
</dbReference>
<dbReference type="PANTHER" id="PTHR43877">
    <property type="entry name" value="AMINOALKYLPHOSPHONATE N-ACETYLTRANSFERASE-RELATED-RELATED"/>
    <property type="match status" value="1"/>
</dbReference>
<dbReference type="InterPro" id="IPR050832">
    <property type="entry name" value="Bact_Acetyltransf"/>
</dbReference>
<proteinExistence type="predicted"/>
<dbReference type="InterPro" id="IPR016181">
    <property type="entry name" value="Acyl_CoA_acyltransferase"/>
</dbReference>
<evidence type="ECO:0000256" key="2">
    <source>
        <dbReference type="ARBA" id="ARBA00023315"/>
    </source>
</evidence>
<protein>
    <submittedName>
        <fullName evidence="4">Acetyltransferase, GNAT family</fullName>
    </submittedName>
</protein>
<dbReference type="Proteomes" id="UP000198641">
    <property type="component" value="Unassembled WGS sequence"/>
</dbReference>
<dbReference type="SUPFAM" id="SSF55729">
    <property type="entry name" value="Acyl-CoA N-acyltransferases (Nat)"/>
    <property type="match status" value="1"/>
</dbReference>
<dbReference type="GO" id="GO:0016747">
    <property type="term" value="F:acyltransferase activity, transferring groups other than amino-acyl groups"/>
    <property type="evidence" value="ECO:0007669"/>
    <property type="project" value="InterPro"/>
</dbReference>
<name>A0A1G7PBP8_9GAMM</name>
<keyword evidence="5" id="KW-1185">Reference proteome</keyword>
<gene>
    <name evidence="4" type="ORF">SAMN05216571_102232</name>
</gene>
<dbReference type="PROSITE" id="PS51186">
    <property type="entry name" value="GNAT"/>
    <property type="match status" value="1"/>
</dbReference>
<keyword evidence="2" id="KW-0012">Acyltransferase</keyword>
<evidence type="ECO:0000313" key="4">
    <source>
        <dbReference type="EMBL" id="SDF83698.1"/>
    </source>
</evidence>
<dbReference type="AlphaFoldDB" id="A0A1G7PBP8"/>
<evidence type="ECO:0000256" key="1">
    <source>
        <dbReference type="ARBA" id="ARBA00022679"/>
    </source>
</evidence>
<dbReference type="InterPro" id="IPR000182">
    <property type="entry name" value="GNAT_dom"/>
</dbReference>
<dbReference type="Gene3D" id="3.40.630.30">
    <property type="match status" value="1"/>
</dbReference>
<evidence type="ECO:0000313" key="5">
    <source>
        <dbReference type="Proteomes" id="UP000198641"/>
    </source>
</evidence>